<feature type="domain" description="KIB1-4 beta-propeller" evidence="1">
    <location>
        <begin position="114"/>
        <end position="354"/>
    </location>
</feature>
<dbReference type="PANTHER" id="PTHR33127:SF69">
    <property type="entry name" value="OS09G0340800 PROTEIN"/>
    <property type="match status" value="1"/>
</dbReference>
<evidence type="ECO:0000313" key="2">
    <source>
        <dbReference type="EMBL" id="KAG8390940.1"/>
    </source>
</evidence>
<sequence>MAAKKDRSLFTRKEAIGNRPWPNLPQQLLNLLARKPNLLQQIRYPGTTKSWRTSTRRCNSSGRSHWPQLYDLGDSDYCNSLRKTLPQFLNVYFRTEVYQFWYYGSGDPTPHFWDPPKSHFLGYCHNFLVTLGPNPSNFCIWEVSTRIYWRLPPWDVSVPFKFVTLSSSFKNHDSTVVVLTGVSSPALMVYSRGQEKYTWIKHEWTTADPFGIKNQSVQFTNIIGFEGKFYALSLQGTLAVMEEVNSRLEITTIGRNQAVPSVSSRYFKEYLLESEGEILLVFLIYEKSLGVVDKVEVFRLHFPRLDWIKVLSLKERALLLEKECCIWVNSSKTGCRGNCVYFTQSAANGWCIYDMESGCISSVSEDRSLIWNEPVVEE</sequence>
<evidence type="ECO:0000259" key="1">
    <source>
        <dbReference type="Pfam" id="PF03478"/>
    </source>
</evidence>
<protein>
    <recommendedName>
        <fullName evidence="1">KIB1-4 beta-propeller domain-containing protein</fullName>
    </recommendedName>
</protein>
<dbReference type="PANTHER" id="PTHR33127">
    <property type="entry name" value="TRANSMEMBRANE PROTEIN"/>
    <property type="match status" value="1"/>
</dbReference>
<dbReference type="EMBL" id="WHWC01000001">
    <property type="protein sequence ID" value="KAG8390940.1"/>
    <property type="molecule type" value="Genomic_DNA"/>
</dbReference>
<reference evidence="2" key="1">
    <citation type="submission" date="2019-10" db="EMBL/GenBank/DDBJ databases">
        <authorList>
            <person name="Zhang R."/>
            <person name="Pan Y."/>
            <person name="Wang J."/>
            <person name="Ma R."/>
            <person name="Yu S."/>
        </authorList>
    </citation>
    <scope>NUCLEOTIDE SEQUENCE</scope>
    <source>
        <strain evidence="2">LA-IB0</strain>
        <tissue evidence="2">Leaf</tissue>
    </source>
</reference>
<dbReference type="Pfam" id="PF03478">
    <property type="entry name" value="Beta-prop_KIB1-4"/>
    <property type="match status" value="1"/>
</dbReference>
<dbReference type="AlphaFoldDB" id="A0AAV6YHB9"/>
<dbReference type="InterPro" id="IPR005174">
    <property type="entry name" value="KIB1-4_b-propeller"/>
</dbReference>
<gene>
    <name evidence="2" type="ORF">BUALT_Bualt01G0135800</name>
</gene>
<accession>A0AAV6YHB9</accession>
<dbReference type="Proteomes" id="UP000826271">
    <property type="component" value="Unassembled WGS sequence"/>
</dbReference>
<name>A0AAV6YHB9_9LAMI</name>
<proteinExistence type="predicted"/>
<comment type="caution">
    <text evidence="2">The sequence shown here is derived from an EMBL/GenBank/DDBJ whole genome shotgun (WGS) entry which is preliminary data.</text>
</comment>
<evidence type="ECO:0000313" key="3">
    <source>
        <dbReference type="Proteomes" id="UP000826271"/>
    </source>
</evidence>
<organism evidence="2 3">
    <name type="scientific">Buddleja alternifolia</name>
    <dbReference type="NCBI Taxonomy" id="168488"/>
    <lineage>
        <taxon>Eukaryota</taxon>
        <taxon>Viridiplantae</taxon>
        <taxon>Streptophyta</taxon>
        <taxon>Embryophyta</taxon>
        <taxon>Tracheophyta</taxon>
        <taxon>Spermatophyta</taxon>
        <taxon>Magnoliopsida</taxon>
        <taxon>eudicotyledons</taxon>
        <taxon>Gunneridae</taxon>
        <taxon>Pentapetalae</taxon>
        <taxon>asterids</taxon>
        <taxon>lamiids</taxon>
        <taxon>Lamiales</taxon>
        <taxon>Scrophulariaceae</taxon>
        <taxon>Buddlejeae</taxon>
        <taxon>Buddleja</taxon>
    </lineage>
</organism>
<keyword evidence="3" id="KW-1185">Reference proteome</keyword>